<dbReference type="InterPro" id="IPR057437">
    <property type="entry name" value="PIF1/LRR1_PH"/>
</dbReference>
<dbReference type="InterPro" id="IPR050216">
    <property type="entry name" value="LRR_domain-containing"/>
</dbReference>
<dbReference type="InterPro" id="IPR032675">
    <property type="entry name" value="LRR_dom_sf"/>
</dbReference>
<dbReference type="Gene3D" id="3.80.10.10">
    <property type="entry name" value="Ribonuclease Inhibitor"/>
    <property type="match status" value="2"/>
</dbReference>
<evidence type="ECO:0000256" key="3">
    <source>
        <dbReference type="ARBA" id="ARBA00023242"/>
    </source>
</evidence>
<dbReference type="SMART" id="SM00369">
    <property type="entry name" value="LRR_TYP"/>
    <property type="match status" value="3"/>
</dbReference>
<evidence type="ECO:0000256" key="1">
    <source>
        <dbReference type="ARBA" id="ARBA00022614"/>
    </source>
</evidence>
<protein>
    <submittedName>
        <fullName evidence="5">Peptidylprolyl isomerase-like 5</fullName>
    </submittedName>
</protein>
<dbReference type="AlphaFoldDB" id="E2C6Q4"/>
<evidence type="ECO:0000313" key="5">
    <source>
        <dbReference type="EMBL" id="EFN76366.1"/>
    </source>
</evidence>
<dbReference type="PhylomeDB" id="E2C6Q4"/>
<evidence type="ECO:0000259" key="4">
    <source>
        <dbReference type="Pfam" id="PF25344"/>
    </source>
</evidence>
<dbReference type="PANTHER" id="PTHR48051:SF52">
    <property type="entry name" value="LEUCINE-RICH REPEAT PROTEIN 1"/>
    <property type="match status" value="1"/>
</dbReference>
<dbReference type="OMA" id="GELNDWC"/>
<dbReference type="STRING" id="610380.E2C6Q4"/>
<organism evidence="6">
    <name type="scientific">Harpegnathos saltator</name>
    <name type="common">Jerdon's jumping ant</name>
    <dbReference type="NCBI Taxonomy" id="610380"/>
    <lineage>
        <taxon>Eukaryota</taxon>
        <taxon>Metazoa</taxon>
        <taxon>Ecdysozoa</taxon>
        <taxon>Arthropoda</taxon>
        <taxon>Hexapoda</taxon>
        <taxon>Insecta</taxon>
        <taxon>Pterygota</taxon>
        <taxon>Neoptera</taxon>
        <taxon>Endopterygota</taxon>
        <taxon>Hymenoptera</taxon>
        <taxon>Apocrita</taxon>
        <taxon>Aculeata</taxon>
        <taxon>Formicoidea</taxon>
        <taxon>Formicidae</taxon>
        <taxon>Ponerinae</taxon>
        <taxon>Ponerini</taxon>
        <taxon>Harpegnathos</taxon>
    </lineage>
</organism>
<dbReference type="OrthoDB" id="17912at2759"/>
<dbReference type="EMBL" id="GL453161">
    <property type="protein sequence ID" value="EFN76366.1"/>
    <property type="molecule type" value="Genomic_DNA"/>
</dbReference>
<gene>
    <name evidence="5" type="ORF">EAI_02839</name>
</gene>
<evidence type="ECO:0000256" key="2">
    <source>
        <dbReference type="ARBA" id="ARBA00022737"/>
    </source>
</evidence>
<dbReference type="FunCoup" id="E2C6Q4">
    <property type="interactions" value="705"/>
</dbReference>
<name>E2C6Q4_HARSA</name>
<dbReference type="PANTHER" id="PTHR48051">
    <property type="match status" value="1"/>
</dbReference>
<dbReference type="GO" id="GO:0005737">
    <property type="term" value="C:cytoplasm"/>
    <property type="evidence" value="ECO:0007669"/>
    <property type="project" value="TreeGrafter"/>
</dbReference>
<proteinExistence type="predicted"/>
<dbReference type="Proteomes" id="UP000008237">
    <property type="component" value="Unassembled WGS sequence"/>
</dbReference>
<keyword evidence="5" id="KW-0413">Isomerase</keyword>
<keyword evidence="6" id="KW-1185">Reference proteome</keyword>
<evidence type="ECO:0000313" key="6">
    <source>
        <dbReference type="Proteomes" id="UP000008237"/>
    </source>
</evidence>
<accession>E2C6Q4</accession>
<keyword evidence="1" id="KW-0433">Leucine-rich repeat</keyword>
<sequence length="403" mass="46273">MKLHCNVEVHNRALLSMSQRKSQRSVLTIGKQSDKDDLYIFLQTLQNKKGTKYKTRNNVEKVFTRFIDDGKATIRLKEPSHDLIIQSEAIQLKSFLRVLKLGLFKVDQSSFPIISNLSLKNMGGCQNNKLVIKKDSDYPVLKGFPKMLEELSVLGLKKKSFDRQILNLQFLRVLNLSNNQITSLPKEVGCMPHLRELLISQNHLGRSQSKWKWIDQAAIKKNLHLLDISSNVISELPVQIGALDALVKLQIYQNLLKNLPQSIGRLRNLKHLEAARNCLSHLPGSMRNLQLDYLDLSSNPFLVYRRNTLYRHMHMTASLVECAAVAFLKTRIPYDAGMLPRTLVQYLDNATYCSVCANGCFNRFIMGYLEIELRRISCQTKITANATILFECYFCSNKCIRYF</sequence>
<dbReference type="Pfam" id="PF25344">
    <property type="entry name" value="PH_LRR1"/>
    <property type="match status" value="1"/>
</dbReference>
<feature type="domain" description="PIF1/LRR1 pleckstrin homology" evidence="4">
    <location>
        <begin position="1"/>
        <end position="103"/>
    </location>
</feature>
<reference evidence="5 6" key="1">
    <citation type="journal article" date="2010" name="Science">
        <title>Genomic comparison of the ants Camponotus floridanus and Harpegnathos saltator.</title>
        <authorList>
            <person name="Bonasio R."/>
            <person name="Zhang G."/>
            <person name="Ye C."/>
            <person name="Mutti N.S."/>
            <person name="Fang X."/>
            <person name="Qin N."/>
            <person name="Donahue G."/>
            <person name="Yang P."/>
            <person name="Li Q."/>
            <person name="Li C."/>
            <person name="Zhang P."/>
            <person name="Huang Z."/>
            <person name="Berger S.L."/>
            <person name="Reinberg D."/>
            <person name="Wang J."/>
            <person name="Liebig J."/>
        </authorList>
    </citation>
    <scope>NUCLEOTIDE SEQUENCE [LARGE SCALE GENOMIC DNA]</scope>
    <source>
        <strain evidence="5 6">R22 G/1</strain>
    </source>
</reference>
<dbReference type="InParanoid" id="E2C6Q4"/>
<dbReference type="SUPFAM" id="SSF52058">
    <property type="entry name" value="L domain-like"/>
    <property type="match status" value="1"/>
</dbReference>
<dbReference type="GO" id="GO:0016853">
    <property type="term" value="F:isomerase activity"/>
    <property type="evidence" value="ECO:0007669"/>
    <property type="project" value="UniProtKB-KW"/>
</dbReference>
<keyword evidence="2" id="KW-0677">Repeat</keyword>
<keyword evidence="3" id="KW-0539">Nucleus</keyword>
<dbReference type="PROSITE" id="PS51450">
    <property type="entry name" value="LRR"/>
    <property type="match status" value="1"/>
</dbReference>
<dbReference type="Pfam" id="PF13855">
    <property type="entry name" value="LRR_8"/>
    <property type="match status" value="2"/>
</dbReference>
<dbReference type="InterPro" id="IPR003591">
    <property type="entry name" value="Leu-rich_rpt_typical-subtyp"/>
</dbReference>
<dbReference type="InterPro" id="IPR001611">
    <property type="entry name" value="Leu-rich_rpt"/>
</dbReference>